<proteinExistence type="predicted"/>
<comment type="caution">
    <text evidence="3">The sequence shown here is derived from an EMBL/GenBank/DDBJ whole genome shotgun (WGS) entry which is preliminary data.</text>
</comment>
<accession>A0A9P4GMK4</accession>
<organism evidence="3 4">
    <name type="scientific">Cucurbitaria berberidis CBS 394.84</name>
    <dbReference type="NCBI Taxonomy" id="1168544"/>
    <lineage>
        <taxon>Eukaryota</taxon>
        <taxon>Fungi</taxon>
        <taxon>Dikarya</taxon>
        <taxon>Ascomycota</taxon>
        <taxon>Pezizomycotina</taxon>
        <taxon>Dothideomycetes</taxon>
        <taxon>Pleosporomycetidae</taxon>
        <taxon>Pleosporales</taxon>
        <taxon>Pleosporineae</taxon>
        <taxon>Cucurbitariaceae</taxon>
        <taxon>Cucurbitaria</taxon>
    </lineage>
</organism>
<evidence type="ECO:0000256" key="2">
    <source>
        <dbReference type="ARBA" id="ARBA00023002"/>
    </source>
</evidence>
<dbReference type="RefSeq" id="XP_040790767.1">
    <property type="nucleotide sequence ID" value="XM_040931701.1"/>
</dbReference>
<dbReference type="OrthoDB" id="9974981at2759"/>
<evidence type="ECO:0008006" key="5">
    <source>
        <dbReference type="Google" id="ProtNLM"/>
    </source>
</evidence>
<dbReference type="GO" id="GO:0016491">
    <property type="term" value="F:oxidoreductase activity"/>
    <property type="evidence" value="ECO:0007669"/>
    <property type="project" value="UniProtKB-KW"/>
</dbReference>
<keyword evidence="4" id="KW-1185">Reference proteome</keyword>
<sequence>MSADIQNHLKEKAERGEIEWTLFSTGPFLDMILANLPLLFNAKNKEIAWYAAGEGKTSFTSNVTIGKAVTAALKLPTKTKNRNIFIHDAVVTQKQMVALAKKYVPGEWKETKASSEEELKAKFEKRFINFRVYITKKDM</sequence>
<protein>
    <recommendedName>
        <fullName evidence="5">NmrA-like domain-containing protein</fullName>
    </recommendedName>
</protein>
<dbReference type="Gene3D" id="3.90.25.10">
    <property type="entry name" value="UDP-galactose 4-epimerase, domain 1"/>
    <property type="match status" value="1"/>
</dbReference>
<dbReference type="PANTHER" id="PTHR47706">
    <property type="entry name" value="NMRA-LIKE FAMILY PROTEIN"/>
    <property type="match status" value="1"/>
</dbReference>
<dbReference type="EMBL" id="ML976615">
    <property type="protein sequence ID" value="KAF1848204.1"/>
    <property type="molecule type" value="Genomic_DNA"/>
</dbReference>
<evidence type="ECO:0000256" key="1">
    <source>
        <dbReference type="ARBA" id="ARBA00022857"/>
    </source>
</evidence>
<dbReference type="GeneID" id="63848953"/>
<keyword evidence="1" id="KW-0521">NADP</keyword>
<dbReference type="PANTHER" id="PTHR47706:SF1">
    <property type="entry name" value="CIPA-LIKE, PUTATIVE (AFU_ORTHOLOGUE AFUA_1G12460)-RELATED"/>
    <property type="match status" value="1"/>
</dbReference>
<dbReference type="AlphaFoldDB" id="A0A9P4GMK4"/>
<name>A0A9P4GMK4_9PLEO</name>
<evidence type="ECO:0000313" key="4">
    <source>
        <dbReference type="Proteomes" id="UP000800039"/>
    </source>
</evidence>
<dbReference type="Gene3D" id="3.40.50.720">
    <property type="entry name" value="NAD(P)-binding Rossmann-like Domain"/>
    <property type="match status" value="1"/>
</dbReference>
<gene>
    <name evidence="3" type="ORF">K460DRAFT_353217</name>
</gene>
<dbReference type="Proteomes" id="UP000800039">
    <property type="component" value="Unassembled WGS sequence"/>
</dbReference>
<dbReference type="InterPro" id="IPR036291">
    <property type="entry name" value="NAD(P)-bd_dom_sf"/>
</dbReference>
<keyword evidence="2" id="KW-0560">Oxidoreductase</keyword>
<reference evidence="3" key="1">
    <citation type="submission" date="2020-01" db="EMBL/GenBank/DDBJ databases">
        <authorList>
            <consortium name="DOE Joint Genome Institute"/>
            <person name="Haridas S."/>
            <person name="Albert R."/>
            <person name="Binder M."/>
            <person name="Bloem J."/>
            <person name="Labutti K."/>
            <person name="Salamov A."/>
            <person name="Andreopoulos B."/>
            <person name="Baker S.E."/>
            <person name="Barry K."/>
            <person name="Bills G."/>
            <person name="Bluhm B.H."/>
            <person name="Cannon C."/>
            <person name="Castanera R."/>
            <person name="Culley D.E."/>
            <person name="Daum C."/>
            <person name="Ezra D."/>
            <person name="Gonzalez J.B."/>
            <person name="Henrissat B."/>
            <person name="Kuo A."/>
            <person name="Liang C."/>
            <person name="Lipzen A."/>
            <person name="Lutzoni F."/>
            <person name="Magnuson J."/>
            <person name="Mondo S."/>
            <person name="Nolan M."/>
            <person name="Ohm R."/>
            <person name="Pangilinan J."/>
            <person name="Park H.-J."/>
            <person name="Ramirez L."/>
            <person name="Alfaro M."/>
            <person name="Sun H."/>
            <person name="Tritt A."/>
            <person name="Yoshinaga Y."/>
            <person name="Zwiers L.-H."/>
            <person name="Turgeon B.G."/>
            <person name="Goodwin S.B."/>
            <person name="Spatafora J.W."/>
            <person name="Crous P.W."/>
            <person name="Grigoriev I.V."/>
        </authorList>
    </citation>
    <scope>NUCLEOTIDE SEQUENCE</scope>
    <source>
        <strain evidence="3">CBS 394.84</strain>
    </source>
</reference>
<dbReference type="SUPFAM" id="SSF51735">
    <property type="entry name" value="NAD(P)-binding Rossmann-fold domains"/>
    <property type="match status" value="1"/>
</dbReference>
<evidence type="ECO:0000313" key="3">
    <source>
        <dbReference type="EMBL" id="KAF1848204.1"/>
    </source>
</evidence>
<dbReference type="InterPro" id="IPR051609">
    <property type="entry name" value="NmrA/Isoflavone_reductase-like"/>
</dbReference>